<evidence type="ECO:0000256" key="3">
    <source>
        <dbReference type="ARBA" id="ARBA00022738"/>
    </source>
</evidence>
<accession>A0A1Z4M2F8</accession>
<evidence type="ECO:0000256" key="4">
    <source>
        <dbReference type="ARBA" id="ARBA00023239"/>
    </source>
</evidence>
<dbReference type="Pfam" id="PF08852">
    <property type="entry name" value="DUF1822"/>
    <property type="match status" value="1"/>
</dbReference>
<protein>
    <recommendedName>
        <fullName evidence="7">DUF1822 family protein</fullName>
    </recommendedName>
</protein>
<organism evidence="5 6">
    <name type="scientific">Calothrix parasitica NIES-267</name>
    <dbReference type="NCBI Taxonomy" id="1973488"/>
    <lineage>
        <taxon>Bacteria</taxon>
        <taxon>Bacillati</taxon>
        <taxon>Cyanobacteriota</taxon>
        <taxon>Cyanophyceae</taxon>
        <taxon>Nostocales</taxon>
        <taxon>Calotrichaceae</taxon>
        <taxon>Calothrix</taxon>
    </lineage>
</organism>
<evidence type="ECO:0000313" key="5">
    <source>
        <dbReference type="EMBL" id="BAY87669.1"/>
    </source>
</evidence>
<dbReference type="PROSITE" id="PS50176">
    <property type="entry name" value="ARM_REPEAT"/>
    <property type="match status" value="1"/>
</dbReference>
<dbReference type="AlphaFoldDB" id="A0A1Z4M2F8"/>
<evidence type="ECO:0000313" key="6">
    <source>
        <dbReference type="Proteomes" id="UP000218418"/>
    </source>
</evidence>
<dbReference type="EMBL" id="AP018228">
    <property type="protein sequence ID" value="BAY87669.1"/>
    <property type="molecule type" value="Genomic_DNA"/>
</dbReference>
<sequence>MRTPPQNSPYFNMQDKIRLLPQPGEIWELSRTLKVPQDFSVEEFNQLYSQEARRFLLSESAARYVMIVTEPELPVEQEEEWQVISVMVLSEKTSFISDVDLLIPTNISGLTQEILAETWHIQSMLVCNLSKPVGNRISYQTYEILLSVGDYYHGLINQPPTISNIHDLGLKVGNSKAKKADNIKLFHQQELAWSDVLSVPIAACRTYLKNFQFTNELLLEALQIEADLTEIEREQNAIKVLSSSIDKTRIILNRWLQNIFEEEWEKDFFSVPSLATATRNNNESEEINQNEIATLIKQLSVENDEHQRQSAAKRLGEVAVGNSNAIQALVKLLRSTSDDETLWSAVESLRKIDPSNPATGIRRVKLVDLGMQIAGNAVALAVALVQKVNDEVGVLVQVYPTNSEDYLPPDLQLLLLSESGVTLREVTARRADVCLQLKFSGSPSEKFSIKVALREANIIEDFII</sequence>
<reference evidence="5 6" key="1">
    <citation type="submission" date="2017-06" db="EMBL/GenBank/DDBJ databases">
        <title>Genome sequencing of cyanobaciteial culture collection at National Institute for Environmental Studies (NIES).</title>
        <authorList>
            <person name="Hirose Y."/>
            <person name="Shimura Y."/>
            <person name="Fujisawa T."/>
            <person name="Nakamura Y."/>
            <person name="Kawachi M."/>
        </authorList>
    </citation>
    <scope>NUCLEOTIDE SEQUENCE [LARGE SCALE GENOMIC DNA]</scope>
    <source>
        <strain evidence="5 6">NIES-267</strain>
        <plasmid evidence="6">Plasmid1 dna</plasmid>
    </source>
</reference>
<dbReference type="InterPro" id="IPR014951">
    <property type="entry name" value="DUF1822"/>
</dbReference>
<keyword evidence="3" id="KW-0605">Phycobilisome</keyword>
<dbReference type="InterPro" id="IPR011989">
    <property type="entry name" value="ARM-like"/>
</dbReference>
<geneLocation type="plasmid" evidence="6">
    <name>Plasmid1 dna</name>
</geneLocation>
<comment type="similarity">
    <text evidence="1">Belongs to the CpcE/RpcE/PecE family.</text>
</comment>
<proteinExistence type="inferred from homology"/>
<name>A0A1Z4M2F8_9CYAN</name>
<keyword evidence="4" id="KW-0456">Lyase</keyword>
<dbReference type="SUPFAM" id="SSF48371">
    <property type="entry name" value="ARM repeat"/>
    <property type="match status" value="1"/>
</dbReference>
<dbReference type="Proteomes" id="UP000218418">
    <property type="component" value="Plasmid plasmid1"/>
</dbReference>
<keyword evidence="5" id="KW-0614">Plasmid</keyword>
<dbReference type="GO" id="GO:0030089">
    <property type="term" value="C:phycobilisome"/>
    <property type="evidence" value="ECO:0007669"/>
    <property type="project" value="UniProtKB-KW"/>
</dbReference>
<keyword evidence="6" id="KW-1185">Reference proteome</keyword>
<evidence type="ECO:0000256" key="2">
    <source>
        <dbReference type="ARBA" id="ARBA00022549"/>
    </source>
</evidence>
<gene>
    <name evidence="5" type="ORF">NIES267_71930</name>
</gene>
<keyword evidence="2" id="KW-0042">Antenna complex</keyword>
<dbReference type="GO" id="GO:0016829">
    <property type="term" value="F:lyase activity"/>
    <property type="evidence" value="ECO:0007669"/>
    <property type="project" value="UniProtKB-KW"/>
</dbReference>
<evidence type="ECO:0000256" key="1">
    <source>
        <dbReference type="ARBA" id="ARBA00009299"/>
    </source>
</evidence>
<evidence type="ECO:0008006" key="7">
    <source>
        <dbReference type="Google" id="ProtNLM"/>
    </source>
</evidence>
<dbReference type="InterPro" id="IPR016024">
    <property type="entry name" value="ARM-type_fold"/>
</dbReference>
<dbReference type="InterPro" id="IPR000225">
    <property type="entry name" value="Armadillo"/>
</dbReference>
<dbReference type="Gene3D" id="1.25.10.10">
    <property type="entry name" value="Leucine-rich Repeat Variant"/>
    <property type="match status" value="1"/>
</dbReference>
<dbReference type="OrthoDB" id="441827at2"/>